<dbReference type="EC" id="2.5.1.7" evidence="13"/>
<dbReference type="GO" id="GO:0051301">
    <property type="term" value="P:cell division"/>
    <property type="evidence" value="ECO:0007669"/>
    <property type="project" value="UniProtKB-KW"/>
</dbReference>
<dbReference type="GO" id="GO:0019277">
    <property type="term" value="P:UDP-N-acetylgalactosamine biosynthetic process"/>
    <property type="evidence" value="ECO:0007669"/>
    <property type="project" value="InterPro"/>
</dbReference>
<comment type="caution">
    <text evidence="13">Lacks conserved residue(s) required for the propagation of feature annotation.</text>
</comment>
<dbReference type="RefSeq" id="WP_054658951.1">
    <property type="nucleotide sequence ID" value="NZ_BAZI01000123.1"/>
</dbReference>
<dbReference type="PANTHER" id="PTHR43783:SF1">
    <property type="entry name" value="UDP-N-ACETYLGLUCOSAMINE 1-CARBOXYVINYLTRANSFERASE"/>
    <property type="match status" value="1"/>
</dbReference>
<dbReference type="Proteomes" id="UP000050836">
    <property type="component" value="Unassembled WGS sequence"/>
</dbReference>
<feature type="binding site" evidence="13">
    <location>
        <position position="98"/>
    </location>
    <ligand>
        <name>UDP-N-acetyl-alpha-D-glucosamine</name>
        <dbReference type="ChEBI" id="CHEBI:57705"/>
    </ligand>
</feature>
<dbReference type="FunFam" id="3.65.10.10:FF:000002">
    <property type="entry name" value="UDP-N-acetylglucosamine 1-carboxyvinyltransferase"/>
    <property type="match status" value="1"/>
</dbReference>
<dbReference type="SUPFAM" id="SSF55205">
    <property type="entry name" value="EPT/RTPC-like"/>
    <property type="match status" value="1"/>
</dbReference>
<protein>
    <recommendedName>
        <fullName evidence="13">UDP-N-acetylglucosamine 1-carboxyvinyltransferase</fullName>
        <ecNumber evidence="13">2.5.1.7</ecNumber>
    </recommendedName>
    <alternativeName>
        <fullName evidence="13">Enoylpyruvate transferase</fullName>
    </alternativeName>
    <alternativeName>
        <fullName evidence="13">UDP-N-acetylglucosamine enolpyruvyl transferase</fullName>
        <shortName evidence="13">EPT</shortName>
    </alternativeName>
</protein>
<evidence type="ECO:0000256" key="5">
    <source>
        <dbReference type="ARBA" id="ARBA00022679"/>
    </source>
</evidence>
<dbReference type="GO" id="GO:0009252">
    <property type="term" value="P:peptidoglycan biosynthetic process"/>
    <property type="evidence" value="ECO:0007669"/>
    <property type="project" value="UniProtKB-UniRule"/>
</dbReference>
<keyword evidence="4 13" id="KW-0132">Cell division</keyword>
<keyword evidence="6 13" id="KW-0133">Cell shape</keyword>
<comment type="pathway">
    <text evidence="2 13">Cell wall biogenesis; peptidoglycan biosynthesis.</text>
</comment>
<evidence type="ECO:0000259" key="14">
    <source>
        <dbReference type="Pfam" id="PF00275"/>
    </source>
</evidence>
<evidence type="ECO:0000256" key="9">
    <source>
        <dbReference type="ARBA" id="ARBA00023316"/>
    </source>
</evidence>
<feature type="binding site" evidence="13">
    <location>
        <begin position="127"/>
        <end position="131"/>
    </location>
    <ligand>
        <name>UDP-N-acetyl-alpha-D-glucosamine</name>
        <dbReference type="ChEBI" id="CHEBI:57705"/>
    </ligand>
</feature>
<evidence type="ECO:0000256" key="1">
    <source>
        <dbReference type="ARBA" id="ARBA00004496"/>
    </source>
</evidence>
<keyword evidence="9 13" id="KW-0961">Cell wall biogenesis/degradation</keyword>
<evidence type="ECO:0000313" key="15">
    <source>
        <dbReference type="EMBL" id="KRG39850.1"/>
    </source>
</evidence>
<keyword evidence="10 13" id="KW-0670">Pyruvate</keyword>
<dbReference type="InterPro" id="IPR005750">
    <property type="entry name" value="UDP_GlcNAc_COvinyl_MurA"/>
</dbReference>
<evidence type="ECO:0000256" key="13">
    <source>
        <dbReference type="HAMAP-Rule" id="MF_00111"/>
    </source>
</evidence>
<proteinExistence type="inferred from homology"/>
<dbReference type="PANTHER" id="PTHR43783">
    <property type="entry name" value="UDP-N-ACETYLGLUCOSAMINE 1-CARBOXYVINYLTRANSFERASE"/>
    <property type="match status" value="1"/>
</dbReference>
<sequence>MAKIVVTGGSALNGEVNVSGAKNAVLPILCATLLADAPVEITNVPHLHDVITTVKLLGELGAKVTIDQGTLSRGSAIVVDPRTVDQHVAPYELVKTMRASILVLGPLLAKFGQAEVSLPGGCAIGSRPVDQHIKGLQALGAHITVENGFIKAHVDGRLKGGHFTFDMVSVTGTENVLMAAVLAEGTTVLDNAAMEPEVSDLAHCLIALGAKIEGIGTARLVIEGVERLAGGRHAVLADRIETGTFLVAAAMTGGRIVVRNARPDTMDAVLAKLVEAGAEIEATEDTITLDMHGKRPKAVNLTTAPYPAFPTDMQAQFMALNCVADGVGVINETIFENRFMHVQELQRLGADIQIEGRTAICRGVERLSGAPVMATDLRASASLILAGLMADGDTTIDRIYHLDRGYENIEEKLGALGAGIRRIA</sequence>
<evidence type="ECO:0000256" key="7">
    <source>
        <dbReference type="ARBA" id="ARBA00022984"/>
    </source>
</evidence>
<evidence type="ECO:0000256" key="8">
    <source>
        <dbReference type="ARBA" id="ARBA00023306"/>
    </source>
</evidence>
<dbReference type="Pfam" id="PF00275">
    <property type="entry name" value="EPSP_synthase"/>
    <property type="match status" value="1"/>
</dbReference>
<feature type="modified residue" description="2-(S-cysteinyl)pyruvic acid O-phosphothioketal" evidence="13">
    <location>
        <position position="122"/>
    </location>
</feature>
<comment type="subcellular location">
    <subcellularLocation>
        <location evidence="1 13">Cytoplasm</location>
    </subcellularLocation>
</comment>
<comment type="catalytic activity">
    <reaction evidence="12 13">
        <text>phosphoenolpyruvate + UDP-N-acetyl-alpha-D-glucosamine = UDP-N-acetyl-3-O-(1-carboxyvinyl)-alpha-D-glucosamine + phosphate</text>
        <dbReference type="Rhea" id="RHEA:18681"/>
        <dbReference type="ChEBI" id="CHEBI:43474"/>
        <dbReference type="ChEBI" id="CHEBI:57705"/>
        <dbReference type="ChEBI" id="CHEBI:58702"/>
        <dbReference type="ChEBI" id="CHEBI:68483"/>
        <dbReference type="EC" id="2.5.1.7"/>
    </reaction>
</comment>
<dbReference type="InterPro" id="IPR001986">
    <property type="entry name" value="Enolpyruvate_Tfrase_dom"/>
</dbReference>
<dbReference type="GO" id="GO:0008760">
    <property type="term" value="F:UDP-N-acetylglucosamine 1-carboxyvinyltransferase activity"/>
    <property type="evidence" value="ECO:0007669"/>
    <property type="project" value="UniProtKB-UniRule"/>
</dbReference>
<dbReference type="EMBL" id="LLXS01000042">
    <property type="protein sequence ID" value="KRG39850.1"/>
    <property type="molecule type" value="Genomic_DNA"/>
</dbReference>
<organism evidence="15 16">
    <name type="scientific">Stenotrophomonas pictorum JCM 9942</name>
    <dbReference type="NCBI Taxonomy" id="1236960"/>
    <lineage>
        <taxon>Bacteria</taxon>
        <taxon>Pseudomonadati</taxon>
        <taxon>Pseudomonadota</taxon>
        <taxon>Gammaproteobacteria</taxon>
        <taxon>Lysobacterales</taxon>
        <taxon>Lysobacteraceae</taxon>
        <taxon>Stenotrophomonas</taxon>
    </lineage>
</organism>
<keyword evidence="7 13" id="KW-0573">Peptidoglycan synthesis</keyword>
<dbReference type="Gene3D" id="3.65.10.10">
    <property type="entry name" value="Enolpyruvate transferase domain"/>
    <property type="match status" value="2"/>
</dbReference>
<dbReference type="NCBIfam" id="TIGR01072">
    <property type="entry name" value="murA"/>
    <property type="match status" value="1"/>
</dbReference>
<accession>A0A0R0ACH0</accession>
<feature type="binding site" evidence="13">
    <location>
        <begin position="22"/>
        <end position="23"/>
    </location>
    <ligand>
        <name>phosphoenolpyruvate</name>
        <dbReference type="ChEBI" id="CHEBI:58702"/>
    </ligand>
</feature>
<keyword evidence="3 13" id="KW-0963">Cytoplasm</keyword>
<dbReference type="GO" id="GO:0005737">
    <property type="term" value="C:cytoplasm"/>
    <property type="evidence" value="ECO:0007669"/>
    <property type="project" value="UniProtKB-SubCell"/>
</dbReference>
<feature type="active site" description="Proton donor" evidence="13">
    <location>
        <position position="122"/>
    </location>
</feature>
<name>A0A0R0ACH0_9GAMM</name>
<dbReference type="HAMAP" id="MF_00111">
    <property type="entry name" value="MurA"/>
    <property type="match status" value="1"/>
</dbReference>
<evidence type="ECO:0000256" key="3">
    <source>
        <dbReference type="ARBA" id="ARBA00022490"/>
    </source>
</evidence>
<evidence type="ECO:0000256" key="6">
    <source>
        <dbReference type="ARBA" id="ARBA00022960"/>
    </source>
</evidence>
<dbReference type="InterPro" id="IPR050068">
    <property type="entry name" value="MurA_subfamily"/>
</dbReference>
<keyword evidence="5 13" id="KW-0808">Transferase</keyword>
<feature type="domain" description="Enolpyruvate transferase" evidence="14">
    <location>
        <begin position="6"/>
        <end position="413"/>
    </location>
</feature>
<reference evidence="15 16" key="1">
    <citation type="submission" date="2015-10" db="EMBL/GenBank/DDBJ databases">
        <title>Genome sequencing and analysis of members of genus Stenotrophomonas.</title>
        <authorList>
            <person name="Patil P.P."/>
            <person name="Midha S."/>
            <person name="Patil P.B."/>
        </authorList>
    </citation>
    <scope>NUCLEOTIDE SEQUENCE [LARGE SCALE GENOMIC DNA]</scope>
    <source>
        <strain evidence="15 16">JCM 9942</strain>
    </source>
</reference>
<dbReference type="CDD" id="cd01555">
    <property type="entry name" value="UdpNAET"/>
    <property type="match status" value="1"/>
</dbReference>
<dbReference type="UniPathway" id="UPA00219"/>
<evidence type="ECO:0000256" key="4">
    <source>
        <dbReference type="ARBA" id="ARBA00022618"/>
    </source>
</evidence>
<comment type="function">
    <text evidence="13">Cell wall formation. Adds enolpyruvyl to UDP-N-acetylglucosamine.</text>
</comment>
<dbReference type="GO" id="GO:0071555">
    <property type="term" value="P:cell wall organization"/>
    <property type="evidence" value="ECO:0007669"/>
    <property type="project" value="UniProtKB-KW"/>
</dbReference>
<evidence type="ECO:0000256" key="11">
    <source>
        <dbReference type="ARBA" id="ARBA00038367"/>
    </source>
</evidence>
<feature type="binding site" evidence="13">
    <location>
        <position position="312"/>
    </location>
    <ligand>
        <name>UDP-N-acetyl-alpha-D-glucosamine</name>
        <dbReference type="ChEBI" id="CHEBI:57705"/>
    </ligand>
</feature>
<gene>
    <name evidence="13" type="primary">murA</name>
    <name evidence="15" type="ORF">ARC78_13620</name>
</gene>
<evidence type="ECO:0000256" key="2">
    <source>
        <dbReference type="ARBA" id="ARBA00004752"/>
    </source>
</evidence>
<comment type="caution">
    <text evidence="15">The sequence shown here is derived from an EMBL/GenBank/DDBJ whole genome shotgun (WGS) entry which is preliminary data.</text>
</comment>
<dbReference type="GO" id="GO:0008360">
    <property type="term" value="P:regulation of cell shape"/>
    <property type="evidence" value="ECO:0007669"/>
    <property type="project" value="UniProtKB-KW"/>
</dbReference>
<evidence type="ECO:0000256" key="10">
    <source>
        <dbReference type="ARBA" id="ARBA00023317"/>
    </source>
</evidence>
<dbReference type="NCBIfam" id="NF006873">
    <property type="entry name" value="PRK09369.1"/>
    <property type="match status" value="1"/>
</dbReference>
<dbReference type="AlphaFoldDB" id="A0A0R0ACH0"/>
<feature type="binding site" evidence="13">
    <location>
        <position position="334"/>
    </location>
    <ligand>
        <name>UDP-N-acetyl-alpha-D-glucosamine</name>
        <dbReference type="ChEBI" id="CHEBI:57705"/>
    </ligand>
</feature>
<dbReference type="InterPro" id="IPR013792">
    <property type="entry name" value="RNA3'P_cycl/enolpyr_Trfase_a/b"/>
</dbReference>
<comment type="similarity">
    <text evidence="11 13">Belongs to the EPSP synthase family. MurA subfamily.</text>
</comment>
<keyword evidence="8 13" id="KW-0131">Cell cycle</keyword>
<evidence type="ECO:0000313" key="16">
    <source>
        <dbReference type="Proteomes" id="UP000050836"/>
    </source>
</evidence>
<dbReference type="OrthoDB" id="9803760at2"/>
<keyword evidence="16" id="KW-1185">Reference proteome</keyword>
<dbReference type="InterPro" id="IPR036968">
    <property type="entry name" value="Enolpyruvate_Tfrase_sf"/>
</dbReference>
<evidence type="ECO:0000256" key="12">
    <source>
        <dbReference type="ARBA" id="ARBA00047527"/>
    </source>
</evidence>